<proteinExistence type="predicted"/>
<comment type="caution">
    <text evidence="1">The sequence shown here is derived from an EMBL/GenBank/DDBJ whole genome shotgun (WGS) entry which is preliminary data.</text>
</comment>
<name>A0ACB7J6J1_PLECO</name>
<evidence type="ECO:0000313" key="1">
    <source>
        <dbReference type="EMBL" id="KAG9225880.1"/>
    </source>
</evidence>
<gene>
    <name evidence="1" type="ORF">CCMSSC00406_0006498</name>
</gene>
<accession>A0ACB7J6J1</accession>
<reference evidence="1 2" key="1">
    <citation type="journal article" date="2021" name="Appl. Environ. Microbiol.">
        <title>Genetic linkage and physical mapping for an oyster mushroom Pleurotus cornucopiae and QTL analysis for the trait cap color.</title>
        <authorList>
            <person name="Zhang Y."/>
            <person name="Gao W."/>
            <person name="Sonnenberg A."/>
            <person name="Chen Q."/>
            <person name="Zhang J."/>
            <person name="Huang C."/>
        </authorList>
    </citation>
    <scope>NUCLEOTIDE SEQUENCE [LARGE SCALE GENOMIC DNA]</scope>
    <source>
        <strain evidence="1">CCMSSC00406</strain>
    </source>
</reference>
<keyword evidence="2" id="KW-1185">Reference proteome</keyword>
<organism evidence="1 2">
    <name type="scientific">Pleurotus cornucopiae</name>
    <name type="common">Cornucopia mushroom</name>
    <dbReference type="NCBI Taxonomy" id="5321"/>
    <lineage>
        <taxon>Eukaryota</taxon>
        <taxon>Fungi</taxon>
        <taxon>Dikarya</taxon>
        <taxon>Basidiomycota</taxon>
        <taxon>Agaricomycotina</taxon>
        <taxon>Agaricomycetes</taxon>
        <taxon>Agaricomycetidae</taxon>
        <taxon>Agaricales</taxon>
        <taxon>Pleurotineae</taxon>
        <taxon>Pleurotaceae</taxon>
        <taxon>Pleurotus</taxon>
    </lineage>
</organism>
<sequence length="258" mass="29025">MSTVNASTGYTPFQLRLGVSPRVLPPLLPAEDGDETEARDVIARLEGITASAQDSLLTSKIMQSINSLSARSPETPYKIGDSVYLSTSNRRREYMHSGEGRVAKFMPRFDGPYKIIRANPSRSSYTLDMPNTPNTFPTFHASLLRPFVANDSDLFPSRELEQPDPVQVDGEEEWLVECIIDERKGCCGAEFLVRYKGYGADEDRWLCRADVEDLEALDTWMDGRHLRRPRRANKRRIVATLLSLLDSLDTPPSPMLLS</sequence>
<evidence type="ECO:0000313" key="2">
    <source>
        <dbReference type="Proteomes" id="UP000824881"/>
    </source>
</evidence>
<dbReference type="Proteomes" id="UP000824881">
    <property type="component" value="Unassembled WGS sequence"/>
</dbReference>
<dbReference type="EMBL" id="WQMT02000002">
    <property type="protein sequence ID" value="KAG9225880.1"/>
    <property type="molecule type" value="Genomic_DNA"/>
</dbReference>
<protein>
    <submittedName>
        <fullName evidence="1">Uncharacterized protein</fullName>
    </submittedName>
</protein>